<dbReference type="SUPFAM" id="SSF48403">
    <property type="entry name" value="Ankyrin repeat"/>
    <property type="match status" value="1"/>
</dbReference>
<evidence type="ECO:0000256" key="2">
    <source>
        <dbReference type="SAM" id="MobiDB-lite"/>
    </source>
</evidence>
<dbReference type="SUPFAM" id="SSF52540">
    <property type="entry name" value="P-loop containing nucleoside triphosphate hydrolases"/>
    <property type="match status" value="1"/>
</dbReference>
<name>A0A8H3I8G0_9LECA</name>
<evidence type="ECO:0000259" key="4">
    <source>
        <dbReference type="Pfam" id="PF24883"/>
    </source>
</evidence>
<gene>
    <name evidence="5" type="ORF">ALECFALPRED_007230</name>
</gene>
<keyword evidence="1" id="KW-0677">Repeat</keyword>
<protein>
    <recommendedName>
        <fullName evidence="7">NACHT domain-containing protein</fullName>
    </recommendedName>
</protein>
<dbReference type="PANTHER" id="PTHR10039">
    <property type="entry name" value="AMELOGENIN"/>
    <property type="match status" value="1"/>
</dbReference>
<evidence type="ECO:0000313" key="5">
    <source>
        <dbReference type="EMBL" id="CAF9911320.1"/>
    </source>
</evidence>
<dbReference type="InterPro" id="IPR036770">
    <property type="entry name" value="Ankyrin_rpt-contain_sf"/>
</dbReference>
<keyword evidence="6" id="KW-1185">Reference proteome</keyword>
<dbReference type="InterPro" id="IPR027417">
    <property type="entry name" value="P-loop_NTPase"/>
</dbReference>
<evidence type="ECO:0000259" key="3">
    <source>
        <dbReference type="Pfam" id="PF22939"/>
    </source>
</evidence>
<dbReference type="EMBL" id="CAJPDR010000047">
    <property type="protein sequence ID" value="CAF9911320.1"/>
    <property type="molecule type" value="Genomic_DNA"/>
</dbReference>
<evidence type="ECO:0000256" key="1">
    <source>
        <dbReference type="ARBA" id="ARBA00022737"/>
    </source>
</evidence>
<feature type="region of interest" description="Disordered" evidence="2">
    <location>
        <begin position="805"/>
        <end position="841"/>
    </location>
</feature>
<dbReference type="InterPro" id="IPR056884">
    <property type="entry name" value="NPHP3-like_N"/>
</dbReference>
<comment type="caution">
    <text evidence="5">The sequence shown here is derived from an EMBL/GenBank/DDBJ whole genome shotgun (WGS) entry which is preliminary data.</text>
</comment>
<dbReference type="Pfam" id="PF24883">
    <property type="entry name" value="NPHP3_N"/>
    <property type="match status" value="1"/>
</dbReference>
<dbReference type="Proteomes" id="UP000664203">
    <property type="component" value="Unassembled WGS sequence"/>
</dbReference>
<dbReference type="AlphaFoldDB" id="A0A8H3I8G0"/>
<feature type="domain" description="GPI inositol-deacylase winged helix" evidence="3">
    <location>
        <begin position="532"/>
        <end position="612"/>
    </location>
</feature>
<sequence>MVQDAARKLLLQWARLDTDSSINTTDRTSNGTRRQRNSVHRPVLFVCKSIGGLVVQKALLLPESEGGNPALVRRTFGTVFSIFIGTPHSIASLKDIETPASTKEGTSIPRAQEIACLIEEQPKQIQRPLTLIGDAFRHDDPLYRDIKFCFGTTFICPGANEIHQNCLWSVIPQSQKCEREENHYVLSESLDPIAARNTVEHSIACMSDAATRSVQNIFRCLESEESMKEIHTKDRARGTCGWLFSLEKYSQWVSAKDFSLLWIRGSTGTGKSTICSAIIDDLRKNEQERDVIAFSFLDDNRDQFDAAQYVLRTLTCQLMEHPQSVIHESVPRGIPSETDNISRPKLQEEFQLEFRRILANVEKQARIFLILDGLDRDEWIKEVVMTEIEEANLTRKRPNKVRCAIATQDLLETTSSHCRVTSLNLDIEPGVQRDLQTFTTSGVADVAAKHATHRGSTMDLSTRHRGSAVSLATRLYSRANGVFLWVALALERLDRMENLADLAKAIEAIPSTIDGIYQEELRAIPSHNVDAVQKIFSWLTVANRPLCLSELEEALAVQMDLSHLSAHGAKPNAQFESQSSQRDISRLCGGLVSIAETGIVRLRHPSLRTYLLFTKGSSKPPRSPEIEAHELLARTCLILLKPAAKKDASIFGISWSSSRYAGTTSSLTNYAAANWSFHYRLAEAYSRTLAGNLQCYLVLALDYACQYFNLSPSGRSVQIANTTLRISASHGLVSLTRMCLESGTDPGAGSCNRCKTPFALATAGGHTEAANVLLKWHYFNTEISSKTSFQLPVLGVPMKSRHTVVRGSIQKTQGDKKRTARTTQPKAFPRISTKLAERPKD</sequence>
<dbReference type="InterPro" id="IPR054471">
    <property type="entry name" value="GPIID_WHD"/>
</dbReference>
<dbReference type="OrthoDB" id="195446at2759"/>
<reference evidence="5" key="1">
    <citation type="submission" date="2021-03" db="EMBL/GenBank/DDBJ databases">
        <authorList>
            <person name="Tagirdzhanova G."/>
        </authorList>
    </citation>
    <scope>NUCLEOTIDE SEQUENCE</scope>
</reference>
<dbReference type="Pfam" id="PF22939">
    <property type="entry name" value="WHD_GPIID"/>
    <property type="match status" value="1"/>
</dbReference>
<proteinExistence type="predicted"/>
<evidence type="ECO:0008006" key="7">
    <source>
        <dbReference type="Google" id="ProtNLM"/>
    </source>
</evidence>
<evidence type="ECO:0000313" key="6">
    <source>
        <dbReference type="Proteomes" id="UP000664203"/>
    </source>
</evidence>
<feature type="domain" description="Nephrocystin 3-like N-terminal" evidence="4">
    <location>
        <begin position="238"/>
        <end position="380"/>
    </location>
</feature>
<organism evidence="5 6">
    <name type="scientific">Alectoria fallacina</name>
    <dbReference type="NCBI Taxonomy" id="1903189"/>
    <lineage>
        <taxon>Eukaryota</taxon>
        <taxon>Fungi</taxon>
        <taxon>Dikarya</taxon>
        <taxon>Ascomycota</taxon>
        <taxon>Pezizomycotina</taxon>
        <taxon>Lecanoromycetes</taxon>
        <taxon>OSLEUM clade</taxon>
        <taxon>Lecanoromycetidae</taxon>
        <taxon>Lecanorales</taxon>
        <taxon>Lecanorineae</taxon>
        <taxon>Parmeliaceae</taxon>
        <taxon>Alectoria</taxon>
    </lineage>
</organism>
<accession>A0A8H3I8G0</accession>
<dbReference type="Gene3D" id="3.40.50.300">
    <property type="entry name" value="P-loop containing nucleotide triphosphate hydrolases"/>
    <property type="match status" value="1"/>
</dbReference>